<evidence type="ECO:0000256" key="1">
    <source>
        <dbReference type="SAM" id="MobiDB-lite"/>
    </source>
</evidence>
<gene>
    <name evidence="2" type="ORF">GGP41_000514</name>
</gene>
<dbReference type="EMBL" id="WNKQ01000004">
    <property type="protein sequence ID" value="KAF5851782.1"/>
    <property type="molecule type" value="Genomic_DNA"/>
</dbReference>
<evidence type="ECO:0000313" key="3">
    <source>
        <dbReference type="Proteomes" id="UP000624244"/>
    </source>
</evidence>
<dbReference type="Proteomes" id="UP000624244">
    <property type="component" value="Unassembled WGS sequence"/>
</dbReference>
<proteinExistence type="predicted"/>
<organism evidence="2 3">
    <name type="scientific">Cochliobolus sativus</name>
    <name type="common">Common root rot and spot blotch fungus</name>
    <name type="synonym">Bipolaris sorokiniana</name>
    <dbReference type="NCBI Taxonomy" id="45130"/>
    <lineage>
        <taxon>Eukaryota</taxon>
        <taxon>Fungi</taxon>
        <taxon>Dikarya</taxon>
        <taxon>Ascomycota</taxon>
        <taxon>Pezizomycotina</taxon>
        <taxon>Dothideomycetes</taxon>
        <taxon>Pleosporomycetidae</taxon>
        <taxon>Pleosporales</taxon>
        <taxon>Pleosporineae</taxon>
        <taxon>Pleosporaceae</taxon>
        <taxon>Bipolaris</taxon>
    </lineage>
</organism>
<name>A0A8H5ZLX7_COCSA</name>
<feature type="compositionally biased region" description="Basic and acidic residues" evidence="1">
    <location>
        <begin position="86"/>
        <end position="95"/>
    </location>
</feature>
<sequence>MAEASTGLDHQPHVTTATTMMMDLFVWIWIGVDSGESVGVAVEDSVIEMDVTSMMLHLSGGRVRLDESHAAETGICSHSASLNSDHAADHSQRQT</sequence>
<comment type="caution">
    <text evidence="2">The sequence shown here is derived from an EMBL/GenBank/DDBJ whole genome shotgun (WGS) entry which is preliminary data.</text>
</comment>
<protein>
    <submittedName>
        <fullName evidence="2">Uncharacterized protein</fullName>
    </submittedName>
</protein>
<reference evidence="2" key="1">
    <citation type="submission" date="2019-11" db="EMBL/GenBank/DDBJ databases">
        <title>Bipolaris sorokiniana Genome sequencing.</title>
        <authorList>
            <person name="Wang H."/>
        </authorList>
    </citation>
    <scope>NUCLEOTIDE SEQUENCE</scope>
</reference>
<accession>A0A8H5ZLX7</accession>
<feature type="region of interest" description="Disordered" evidence="1">
    <location>
        <begin position="76"/>
        <end position="95"/>
    </location>
</feature>
<evidence type="ECO:0000313" key="2">
    <source>
        <dbReference type="EMBL" id="KAF5851782.1"/>
    </source>
</evidence>
<dbReference type="AlphaFoldDB" id="A0A8H5ZLX7"/>